<dbReference type="NCBIfam" id="TIGR03696">
    <property type="entry name" value="Rhs_assc_core"/>
    <property type="match status" value="1"/>
</dbReference>
<accession>A0A4R6YUZ4</accession>
<dbReference type="Proteomes" id="UP000295293">
    <property type="component" value="Unassembled WGS sequence"/>
</dbReference>
<dbReference type="InterPro" id="IPR001826">
    <property type="entry name" value="RHS"/>
</dbReference>
<sequence>MAVGNTIGKLNAEPKMRESTPAGSANPPEKKSWWSKWGDVVHTGLDILGAVPVIGIVADGANAAIYAAEGDYVNAAISGASAAANLIPGGGAAMKAGKAAVAVGKQAIKATAKEGAEALAKKAAKELAEKAAKEAAEKAAKKEAAEAAGKKAAKKAGSNKGGGVKGKGKKTKPCKTKFGVGKPVNPVLGIKFLSGEEELDFSLPAPLPLPWQRSYFSDQLGNGWLGQGWALPLSVRLLRRQDALVLIDEQGREIELPELEPGEVEHNRYEDVLLSREANGRYRLSAPDGGLHQIFAPLGLDGGDTDGSRSNYLPLVALEDRNGNRVRICYDEQGYPRLIEDSAGRLLGLQFDAVPGGTTAVPFVRLTRVVQLHGDARSDGNWGAEQIETLVSYAYDSDGDLSSVRNGQGELTREFRYRAHLLIEHSQPGGLSASYEYDRYDRSGRVIRHTTSLGQSWQFAYLGGETVVTDPLQRVTRYRFNADEELVSLVDPDGGETRFELDAYGRISQVVDAAGGVSRYHYDDAGNVVSVVEGGVRIELHYDERWRLPSIITDANGASVRYDYDAAGNLIRQTDALGRATQYNHDARGLVVRIADPAGGIRRYAYDSRGLLLSATDCSGNTTRYGWDAHGHLSSITDALGAVTEYRHDLRGNLHQATYPDGATERFDYDHLGRVIAETDANGARQQWELCADGLPQARIDALGQRMSYQYDLARRLVVLTDPNGAHYRFAYDALDNLVAEQGFDGRVTAYAYDAVGRVAQRRELGLRPGPAVAIPADDTPETLLTRYLRDGNGRLIEKVTGRDNRAQRVRYAYDAVGRLTEAVSGGGRVGLAYDEAGQLVQESSLVQGRQYTLQHVYDVLGNCVETTLPDGRTLQQRYHASELHQILLDGEVVSTIERDALQRETVRSQGQLTSFYDYDAAGRLSASRARKASHSAEEPVARQYHYDRIGNITGLQDKRFGSTHFEYDPLSRLIRANQERFRFDPAHNISVDGSRVPGNRIAAFEDRQYRYDTHGDLVEKKIGGHTALLLDYDAEHQLACARVSRAGVTQETRYGYDALGRRAWKQDAFGLTTFCWAGNRLLCESRGARTLTYLYEQDSFAPLAQVESVTAPAPQHDSTHIRYYHNDQAGTPHELSDGDGAIRWRASYKAWGNTALVEVFMAEAAPGGEAVHQPLRYQGQYYDSETGLHYNRFRYYDPDIGRFVTQDPVNLLGGENNYEYAPNPGAWIDPYGLKRSKCGKDPCDGVNPAAWARQWQGHGDYPGRDVWTNTVLKKGTVIYGGWPGPSGFHFDAKTLAASGGSKSKLFQSLQVLPNPKRGYRPQYQKYIVKKDTCVATGQALAQDPSKGFGSGGGTQFFLSNFKKALKKDGPPIGLGP</sequence>
<evidence type="ECO:0000259" key="4">
    <source>
        <dbReference type="Pfam" id="PF03527"/>
    </source>
</evidence>
<dbReference type="InterPro" id="IPR031325">
    <property type="entry name" value="RHS_repeat"/>
</dbReference>
<dbReference type="Pfam" id="PF03527">
    <property type="entry name" value="RHS"/>
    <property type="match status" value="1"/>
</dbReference>
<comment type="caution">
    <text evidence="7">The sequence shown here is derived from an EMBL/GenBank/DDBJ whole genome shotgun (WGS) entry which is preliminary data.</text>
</comment>
<evidence type="ECO:0000313" key="7">
    <source>
        <dbReference type="EMBL" id="TDR42422.1"/>
    </source>
</evidence>
<gene>
    <name evidence="7" type="ORF">DFR29_1085</name>
</gene>
<evidence type="ECO:0000256" key="3">
    <source>
        <dbReference type="SAM" id="MobiDB-lite"/>
    </source>
</evidence>
<evidence type="ECO:0000256" key="2">
    <source>
        <dbReference type="SAM" id="Coils"/>
    </source>
</evidence>
<dbReference type="InterPro" id="IPR045351">
    <property type="entry name" value="DUF6531"/>
</dbReference>
<name>A0A4R6YUZ4_9GAMM</name>
<dbReference type="PANTHER" id="PTHR32305">
    <property type="match status" value="1"/>
</dbReference>
<dbReference type="InterPro" id="IPR006530">
    <property type="entry name" value="YD"/>
</dbReference>
<dbReference type="InterPro" id="IPR050708">
    <property type="entry name" value="T6SS_VgrG/RHS"/>
</dbReference>
<evidence type="ECO:0000313" key="8">
    <source>
        <dbReference type="Proteomes" id="UP000295293"/>
    </source>
</evidence>
<dbReference type="Pfam" id="PF05593">
    <property type="entry name" value="RHS_repeat"/>
    <property type="match status" value="3"/>
</dbReference>
<dbReference type="OrthoDB" id="9816400at2"/>
<feature type="coiled-coil region" evidence="2">
    <location>
        <begin position="113"/>
        <end position="148"/>
    </location>
</feature>
<dbReference type="EMBL" id="SNZH01000008">
    <property type="protein sequence ID" value="TDR42422.1"/>
    <property type="molecule type" value="Genomic_DNA"/>
</dbReference>
<keyword evidence="1" id="KW-0677">Repeat</keyword>
<feature type="domain" description="RHS protein conserved region" evidence="4">
    <location>
        <begin position="1122"/>
        <end position="1156"/>
    </location>
</feature>
<dbReference type="Pfam" id="PF25023">
    <property type="entry name" value="TEN_YD-shell"/>
    <property type="match status" value="1"/>
</dbReference>
<proteinExistence type="predicted"/>
<evidence type="ECO:0000259" key="6">
    <source>
        <dbReference type="Pfam" id="PF25023"/>
    </source>
</evidence>
<protein>
    <submittedName>
        <fullName evidence="7">RHS repeat-associated protein</fullName>
    </submittedName>
</protein>
<dbReference type="PANTHER" id="PTHR32305:SF15">
    <property type="entry name" value="PROTEIN RHSA-RELATED"/>
    <property type="match status" value="1"/>
</dbReference>
<evidence type="ECO:0000256" key="1">
    <source>
        <dbReference type="ARBA" id="ARBA00022737"/>
    </source>
</evidence>
<dbReference type="InterPro" id="IPR022385">
    <property type="entry name" value="Rhs_assc_core"/>
</dbReference>
<feature type="domain" description="Teneurin-like YD-shell" evidence="6">
    <location>
        <begin position="537"/>
        <end position="687"/>
    </location>
</feature>
<dbReference type="Gene3D" id="2.180.10.10">
    <property type="entry name" value="RHS repeat-associated core"/>
    <property type="match status" value="2"/>
</dbReference>
<dbReference type="InterPro" id="IPR056823">
    <property type="entry name" value="TEN-like_YD-shell"/>
</dbReference>
<dbReference type="Gene3D" id="3.90.930.1">
    <property type="match status" value="1"/>
</dbReference>
<evidence type="ECO:0000259" key="5">
    <source>
        <dbReference type="Pfam" id="PF20148"/>
    </source>
</evidence>
<feature type="region of interest" description="Disordered" evidence="3">
    <location>
        <begin position="1"/>
        <end position="31"/>
    </location>
</feature>
<keyword evidence="8" id="KW-1185">Reference proteome</keyword>
<feature type="region of interest" description="Disordered" evidence="3">
    <location>
        <begin position="149"/>
        <end position="174"/>
    </location>
</feature>
<organism evidence="7 8">
    <name type="scientific">Tahibacter aquaticus</name>
    <dbReference type="NCBI Taxonomy" id="520092"/>
    <lineage>
        <taxon>Bacteria</taxon>
        <taxon>Pseudomonadati</taxon>
        <taxon>Pseudomonadota</taxon>
        <taxon>Gammaproteobacteria</taxon>
        <taxon>Lysobacterales</taxon>
        <taxon>Rhodanobacteraceae</taxon>
        <taxon>Tahibacter</taxon>
    </lineage>
</organism>
<dbReference type="CDD" id="cd20745">
    <property type="entry name" value="FIX_RhsA_AHH_HNH-like"/>
    <property type="match status" value="1"/>
</dbReference>
<dbReference type="RefSeq" id="WP_133819246.1">
    <property type="nucleotide sequence ID" value="NZ_SNZH01000008.1"/>
</dbReference>
<keyword evidence="2" id="KW-0175">Coiled coil</keyword>
<dbReference type="Pfam" id="PF20148">
    <property type="entry name" value="DUF6531"/>
    <property type="match status" value="1"/>
</dbReference>
<reference evidence="7 8" key="1">
    <citation type="submission" date="2019-03" db="EMBL/GenBank/DDBJ databases">
        <title>Genomic Encyclopedia of Type Strains, Phase IV (KMG-IV): sequencing the most valuable type-strain genomes for metagenomic binning, comparative biology and taxonomic classification.</title>
        <authorList>
            <person name="Goeker M."/>
        </authorList>
    </citation>
    <scope>NUCLEOTIDE SEQUENCE [LARGE SCALE GENOMIC DNA]</scope>
    <source>
        <strain evidence="7 8">DSM 21667</strain>
    </source>
</reference>
<feature type="domain" description="DUF6531" evidence="5">
    <location>
        <begin position="181"/>
        <end position="255"/>
    </location>
</feature>
<dbReference type="NCBIfam" id="TIGR01643">
    <property type="entry name" value="YD_repeat_2x"/>
    <property type="match status" value="8"/>
</dbReference>